<feature type="transmembrane region" description="Helical" evidence="6">
    <location>
        <begin position="279"/>
        <end position="300"/>
    </location>
</feature>
<evidence type="ECO:0000256" key="3">
    <source>
        <dbReference type="ARBA" id="ARBA00022692"/>
    </source>
</evidence>
<keyword evidence="8" id="KW-1185">Reference proteome</keyword>
<accession>A0ABS2PG12</accession>
<dbReference type="RefSeq" id="WP_204698474.1">
    <property type="nucleotide sequence ID" value="NZ_JAFBEC010000008.1"/>
</dbReference>
<feature type="transmembrane region" description="Helical" evidence="6">
    <location>
        <begin position="242"/>
        <end position="259"/>
    </location>
</feature>
<reference evidence="7 8" key="1">
    <citation type="submission" date="2021-01" db="EMBL/GenBank/DDBJ databases">
        <title>Genomic Encyclopedia of Type Strains, Phase IV (KMG-IV): sequencing the most valuable type-strain genomes for metagenomic binning, comparative biology and taxonomic classification.</title>
        <authorList>
            <person name="Goeker M."/>
        </authorList>
    </citation>
    <scope>NUCLEOTIDE SEQUENCE [LARGE SCALE GENOMIC DNA]</scope>
    <source>
        <strain evidence="7 8">DSM 25540</strain>
    </source>
</reference>
<evidence type="ECO:0000256" key="1">
    <source>
        <dbReference type="ARBA" id="ARBA00004651"/>
    </source>
</evidence>
<evidence type="ECO:0000256" key="2">
    <source>
        <dbReference type="ARBA" id="ARBA00022475"/>
    </source>
</evidence>
<evidence type="ECO:0000313" key="8">
    <source>
        <dbReference type="Proteomes" id="UP000741863"/>
    </source>
</evidence>
<proteinExistence type="predicted"/>
<keyword evidence="2" id="KW-1003">Cell membrane</keyword>
<protein>
    <submittedName>
        <fullName evidence="7">Phosphate:Na+ symporter</fullName>
    </submittedName>
</protein>
<evidence type="ECO:0000313" key="7">
    <source>
        <dbReference type="EMBL" id="MBM7633763.1"/>
    </source>
</evidence>
<feature type="transmembrane region" description="Helical" evidence="6">
    <location>
        <begin position="127"/>
        <end position="144"/>
    </location>
</feature>
<dbReference type="InterPro" id="IPR003841">
    <property type="entry name" value="Na/Pi_transpt"/>
</dbReference>
<evidence type="ECO:0000256" key="6">
    <source>
        <dbReference type="SAM" id="Phobius"/>
    </source>
</evidence>
<evidence type="ECO:0000256" key="5">
    <source>
        <dbReference type="ARBA" id="ARBA00023136"/>
    </source>
</evidence>
<name>A0ABS2PG12_9BACL</name>
<dbReference type="NCBIfam" id="TIGR00704">
    <property type="entry name" value="NaPi_cotrn_rel"/>
    <property type="match status" value="1"/>
</dbReference>
<feature type="transmembrane region" description="Helical" evidence="6">
    <location>
        <begin position="47"/>
        <end position="80"/>
    </location>
</feature>
<dbReference type="PANTHER" id="PTHR10010">
    <property type="entry name" value="SOLUTE CARRIER FAMILY 34 SODIUM PHOSPHATE , MEMBER 2-RELATED"/>
    <property type="match status" value="1"/>
</dbReference>
<dbReference type="PANTHER" id="PTHR10010:SF46">
    <property type="entry name" value="SODIUM-DEPENDENT PHOSPHATE TRANSPORT PROTEIN 2B"/>
    <property type="match status" value="1"/>
</dbReference>
<evidence type="ECO:0000256" key="4">
    <source>
        <dbReference type="ARBA" id="ARBA00022989"/>
    </source>
</evidence>
<dbReference type="InterPro" id="IPR004633">
    <property type="entry name" value="NaPi_cotrn-rel/YqeW-like"/>
</dbReference>
<dbReference type="Pfam" id="PF02690">
    <property type="entry name" value="Na_Pi_cotrans"/>
    <property type="match status" value="2"/>
</dbReference>
<gene>
    <name evidence="7" type="ORF">JOD17_002859</name>
</gene>
<dbReference type="NCBIfam" id="NF037997">
    <property type="entry name" value="Na_Pi_symport"/>
    <property type="match status" value="1"/>
</dbReference>
<feature type="transmembrane region" description="Helical" evidence="6">
    <location>
        <begin position="208"/>
        <end position="230"/>
    </location>
</feature>
<feature type="transmembrane region" description="Helical" evidence="6">
    <location>
        <begin position="100"/>
        <end position="120"/>
    </location>
</feature>
<keyword evidence="4 6" id="KW-1133">Transmembrane helix</keyword>
<keyword evidence="3 6" id="KW-0812">Transmembrane</keyword>
<organism evidence="7 8">
    <name type="scientific">Geomicrobium sediminis</name>
    <dbReference type="NCBI Taxonomy" id="1347788"/>
    <lineage>
        <taxon>Bacteria</taxon>
        <taxon>Bacillati</taxon>
        <taxon>Bacillota</taxon>
        <taxon>Bacilli</taxon>
        <taxon>Bacillales</taxon>
        <taxon>Geomicrobium</taxon>
    </lineage>
</organism>
<dbReference type="Proteomes" id="UP000741863">
    <property type="component" value="Unassembled WGS sequence"/>
</dbReference>
<dbReference type="EMBL" id="JAFBEC010000008">
    <property type="protein sequence ID" value="MBM7633763.1"/>
    <property type="molecule type" value="Genomic_DNA"/>
</dbReference>
<keyword evidence="5 6" id="KW-0472">Membrane</keyword>
<feature type="transmembrane region" description="Helical" evidence="6">
    <location>
        <begin position="6"/>
        <end position="26"/>
    </location>
</feature>
<sequence>MESSFMMIVVYIFIFLFGIALIRLGLERATPARVKTMIYTSTSHPLLGFIVGFAVTATLQSSTAVMVLAVSLVAAGLIPFRQTIAIILGANVGTTITLEILVLSGETLGIIALALGFVCLLSRYRGLFLFGMIFSGIGCMFLAMDGMGNWGQNLATTSILQAFLNQDFSNLSSLLGGTVIASIIQSSTATIAIAIQLYANDLLNLNEAISIMMGSNVGTCLTAVIAAIGAGRGAMQTAMANVVLNLGGALLFLPFVGFFSDIVMHLTSDPAAQVAHASVIFNLVCSLVLLPFIHPFATLIERMTGGRV</sequence>
<comment type="caution">
    <text evidence="7">The sequence shown here is derived from an EMBL/GenBank/DDBJ whole genome shotgun (WGS) entry which is preliminary data.</text>
</comment>
<comment type="subcellular location">
    <subcellularLocation>
        <location evidence="1">Cell membrane</location>
        <topology evidence="1">Multi-pass membrane protein</topology>
    </subcellularLocation>
</comment>